<reference evidence="1" key="1">
    <citation type="submission" date="2020-05" db="EMBL/GenBank/DDBJ databases">
        <title>Phylogenomic resolution of chytrid fungi.</title>
        <authorList>
            <person name="Stajich J.E."/>
            <person name="Amses K."/>
            <person name="Simmons R."/>
            <person name="Seto K."/>
            <person name="Myers J."/>
            <person name="Bonds A."/>
            <person name="Quandt C.A."/>
            <person name="Barry K."/>
            <person name="Liu P."/>
            <person name="Grigoriev I."/>
            <person name="Longcore J.E."/>
            <person name="James T.Y."/>
        </authorList>
    </citation>
    <scope>NUCLEOTIDE SEQUENCE</scope>
    <source>
        <strain evidence="1">JEL0513</strain>
    </source>
</reference>
<gene>
    <name evidence="1" type="ORF">HK100_000906</name>
</gene>
<dbReference type="Pfam" id="PF10294">
    <property type="entry name" value="Methyltransf_16"/>
    <property type="match status" value="2"/>
</dbReference>
<dbReference type="InterPro" id="IPR019410">
    <property type="entry name" value="Methyltransf_16"/>
</dbReference>
<evidence type="ECO:0000313" key="1">
    <source>
        <dbReference type="EMBL" id="KAJ3117030.1"/>
    </source>
</evidence>
<dbReference type="Proteomes" id="UP001211907">
    <property type="component" value="Unassembled WGS sequence"/>
</dbReference>
<dbReference type="EMBL" id="JADGJH010001189">
    <property type="protein sequence ID" value="KAJ3117030.1"/>
    <property type="molecule type" value="Genomic_DNA"/>
</dbReference>
<dbReference type="Gene3D" id="3.40.50.150">
    <property type="entry name" value="Vaccinia Virus protein VP39"/>
    <property type="match status" value="1"/>
</dbReference>
<proteinExistence type="predicted"/>
<protein>
    <submittedName>
        <fullName evidence="1">Uncharacterized protein</fullName>
    </submittedName>
</protein>
<dbReference type="AlphaFoldDB" id="A0AAD5SXT0"/>
<evidence type="ECO:0000313" key="2">
    <source>
        <dbReference type="Proteomes" id="UP001211907"/>
    </source>
</evidence>
<name>A0AAD5SXT0_9FUNG</name>
<keyword evidence="2" id="KW-1185">Reference proteome</keyword>
<sequence>MPQITISPNIQLMLNTATDSNESGTTVWEGGVALARHMVAGKSAIDLGSGTGIVGIAIARLGAQTTVLTDIAHPTVLSLLEKNVRQNVVSTKPFVDTNSGDASDAAEKKTTISDITNTRVCALEWSSPAVIPAEIEALKPFDFVVGADVVYSMESVVKLVDTIDALTDRKTDVWIGHEHRDPSVSDHFLTLMKEKGFKSRNVKRQNLFGNVGGGEVDFGFVALYRFKRG</sequence>
<dbReference type="PANTHER" id="PTHR14614:SF98">
    <property type="entry name" value="S-ADENOSYL-L-METHIONINE-DEPENDENT METHYLTRANSFERASES SUPERFAMILY PROTEIN"/>
    <property type="match status" value="1"/>
</dbReference>
<dbReference type="SUPFAM" id="SSF53335">
    <property type="entry name" value="S-adenosyl-L-methionine-dependent methyltransferases"/>
    <property type="match status" value="1"/>
</dbReference>
<dbReference type="PANTHER" id="PTHR14614">
    <property type="entry name" value="HEPATOCELLULAR CARCINOMA-ASSOCIATED ANTIGEN"/>
    <property type="match status" value="1"/>
</dbReference>
<accession>A0AAD5SXT0</accession>
<organism evidence="1 2">
    <name type="scientific">Physocladia obscura</name>
    <dbReference type="NCBI Taxonomy" id="109957"/>
    <lineage>
        <taxon>Eukaryota</taxon>
        <taxon>Fungi</taxon>
        <taxon>Fungi incertae sedis</taxon>
        <taxon>Chytridiomycota</taxon>
        <taxon>Chytridiomycota incertae sedis</taxon>
        <taxon>Chytridiomycetes</taxon>
        <taxon>Chytridiales</taxon>
        <taxon>Chytriomycetaceae</taxon>
        <taxon>Physocladia</taxon>
    </lineage>
</organism>
<dbReference type="InterPro" id="IPR029063">
    <property type="entry name" value="SAM-dependent_MTases_sf"/>
</dbReference>
<comment type="caution">
    <text evidence="1">The sequence shown here is derived from an EMBL/GenBank/DDBJ whole genome shotgun (WGS) entry which is preliminary data.</text>
</comment>